<dbReference type="EMBL" id="UGYW01000002">
    <property type="protein sequence ID" value="SUJ18467.1"/>
    <property type="molecule type" value="Genomic_DNA"/>
</dbReference>
<protein>
    <submittedName>
        <fullName evidence="1">Uncharacterized protein</fullName>
    </submittedName>
</protein>
<organism evidence="1 2">
    <name type="scientific">Sphingobacterium spiritivorum</name>
    <name type="common">Flavobacterium spiritivorum</name>
    <dbReference type="NCBI Taxonomy" id="258"/>
    <lineage>
        <taxon>Bacteria</taxon>
        <taxon>Pseudomonadati</taxon>
        <taxon>Bacteroidota</taxon>
        <taxon>Sphingobacteriia</taxon>
        <taxon>Sphingobacteriales</taxon>
        <taxon>Sphingobacteriaceae</taxon>
        <taxon>Sphingobacterium</taxon>
    </lineage>
</organism>
<name>A0A380CDS5_SPHSI</name>
<accession>A0A380CDS5</accession>
<evidence type="ECO:0000313" key="2">
    <source>
        <dbReference type="Proteomes" id="UP000254893"/>
    </source>
</evidence>
<sequence length="133" mass="15368">MQGAWGLKSNTRTMYVHLTQHKGMKDLVIIKGQNEDFVFIDSERETNGIIASYVPRSKWNGGDFKEDDIIQIPIDFEYQVSEIISGWEYPIFTDHKAYPDDDGFDFELAEEVALQVAHEMILQSFDKYQVIGL</sequence>
<evidence type="ECO:0000313" key="1">
    <source>
        <dbReference type="EMBL" id="SUJ18467.1"/>
    </source>
</evidence>
<dbReference type="Proteomes" id="UP000254893">
    <property type="component" value="Unassembled WGS sequence"/>
</dbReference>
<proteinExistence type="predicted"/>
<gene>
    <name evidence="1" type="ORF">NCTC11388_02785</name>
</gene>
<dbReference type="AlphaFoldDB" id="A0A380CDS5"/>
<reference evidence="1 2" key="1">
    <citation type="submission" date="2018-06" db="EMBL/GenBank/DDBJ databases">
        <authorList>
            <consortium name="Pathogen Informatics"/>
            <person name="Doyle S."/>
        </authorList>
    </citation>
    <scope>NUCLEOTIDE SEQUENCE [LARGE SCALE GENOMIC DNA]</scope>
    <source>
        <strain evidence="1 2">NCTC11388</strain>
    </source>
</reference>